<protein>
    <submittedName>
        <fullName evidence="4">Uncharacterized protein</fullName>
    </submittedName>
</protein>
<evidence type="ECO:0000256" key="2">
    <source>
        <dbReference type="ARBA" id="ARBA00022741"/>
    </source>
</evidence>
<dbReference type="SUPFAM" id="SSF55003">
    <property type="entry name" value="PAP/Archaeal CCA-adding enzyme, C-terminal domain"/>
    <property type="match status" value="1"/>
</dbReference>
<evidence type="ECO:0000256" key="3">
    <source>
        <dbReference type="ARBA" id="ARBA00022840"/>
    </source>
</evidence>
<organism evidence="4 5">
    <name type="scientific">Meloidogyne enterolobii</name>
    <name type="common">Root-knot nematode worm</name>
    <name type="synonym">Meloidogyne mayaguensis</name>
    <dbReference type="NCBI Taxonomy" id="390850"/>
    <lineage>
        <taxon>Eukaryota</taxon>
        <taxon>Metazoa</taxon>
        <taxon>Ecdysozoa</taxon>
        <taxon>Nematoda</taxon>
        <taxon>Chromadorea</taxon>
        <taxon>Rhabditida</taxon>
        <taxon>Tylenchina</taxon>
        <taxon>Tylenchomorpha</taxon>
        <taxon>Tylenchoidea</taxon>
        <taxon>Meloidogynidae</taxon>
        <taxon>Meloidogyninae</taxon>
        <taxon>Meloidogyne</taxon>
    </lineage>
</organism>
<dbReference type="Gene3D" id="3.30.70.590">
    <property type="entry name" value="Poly(A) polymerase predicted RNA binding domain"/>
    <property type="match status" value="1"/>
</dbReference>
<keyword evidence="2" id="KW-0547">Nucleotide-binding</keyword>
<dbReference type="Proteomes" id="UP000580250">
    <property type="component" value="Unassembled WGS sequence"/>
</dbReference>
<dbReference type="GO" id="GO:0003723">
    <property type="term" value="F:RNA binding"/>
    <property type="evidence" value="ECO:0007669"/>
    <property type="project" value="InterPro"/>
</dbReference>
<reference evidence="4 5" key="1">
    <citation type="submission" date="2020-08" db="EMBL/GenBank/DDBJ databases">
        <authorList>
            <person name="Koutsovoulos G."/>
            <person name="Danchin GJ E."/>
        </authorList>
    </citation>
    <scope>NUCLEOTIDE SEQUENCE [LARGE SCALE GENOMIC DNA]</scope>
</reference>
<dbReference type="InterPro" id="IPR011068">
    <property type="entry name" value="NuclTrfase_I-like_C"/>
</dbReference>
<evidence type="ECO:0000313" key="5">
    <source>
        <dbReference type="Proteomes" id="UP000580250"/>
    </source>
</evidence>
<sequence>MYNHYIVVSCITTSQISQENFCSFIELQIDKEIVNQLENFHEVDYCHIGMKTEKCGLKIIEKKHFCTSWLLGIKFNKQIIQNYIDLSSKFNVKFEKIKEKLINKFLLKSIGQRIDANNEVKILGIKKNELKDW</sequence>
<dbReference type="GO" id="GO:0016779">
    <property type="term" value="F:nucleotidyltransferase activity"/>
    <property type="evidence" value="ECO:0007669"/>
    <property type="project" value="InterPro"/>
</dbReference>
<comment type="caution">
    <text evidence="4">The sequence shown here is derived from an EMBL/GenBank/DDBJ whole genome shotgun (WGS) entry which is preliminary data.</text>
</comment>
<dbReference type="GO" id="GO:0005524">
    <property type="term" value="F:ATP binding"/>
    <property type="evidence" value="ECO:0007669"/>
    <property type="project" value="UniProtKB-KW"/>
</dbReference>
<dbReference type="AlphaFoldDB" id="A0A6V7Y4L5"/>
<evidence type="ECO:0000313" key="4">
    <source>
        <dbReference type="EMBL" id="CAD2206603.1"/>
    </source>
</evidence>
<name>A0A6V7Y4L5_MELEN</name>
<dbReference type="GO" id="GO:0031123">
    <property type="term" value="P:RNA 3'-end processing"/>
    <property type="evidence" value="ECO:0007669"/>
    <property type="project" value="InterPro"/>
</dbReference>
<proteinExistence type="predicted"/>
<dbReference type="EMBL" id="CAJEWN010003125">
    <property type="protein sequence ID" value="CAD2206603.1"/>
    <property type="molecule type" value="Genomic_DNA"/>
</dbReference>
<gene>
    <name evidence="4" type="ORF">MENT_LOCUS60484</name>
</gene>
<accession>A0A6V7Y4L5</accession>
<keyword evidence="1" id="KW-0808">Transferase</keyword>
<evidence type="ECO:0000256" key="1">
    <source>
        <dbReference type="ARBA" id="ARBA00022679"/>
    </source>
</evidence>
<keyword evidence="3" id="KW-0067">ATP-binding</keyword>